<protein>
    <recommendedName>
        <fullName evidence="5">DUF5666 domain-containing protein</fullName>
    </recommendedName>
</protein>
<keyword evidence="2" id="KW-1133">Transmembrane helix</keyword>
<dbReference type="OrthoDB" id="7285223at2"/>
<feature type="compositionally biased region" description="Polar residues" evidence="1">
    <location>
        <begin position="1"/>
        <end position="12"/>
    </location>
</feature>
<dbReference type="EMBL" id="QYBB01000018">
    <property type="protein sequence ID" value="RYC30974.1"/>
    <property type="molecule type" value="Genomic_DNA"/>
</dbReference>
<name>A0A4V1RUF5_9HYPH</name>
<dbReference type="RefSeq" id="WP_129227829.1">
    <property type="nucleotide sequence ID" value="NZ_QYBB01000018.1"/>
</dbReference>
<evidence type="ECO:0008006" key="5">
    <source>
        <dbReference type="Google" id="ProtNLM"/>
    </source>
</evidence>
<dbReference type="AlphaFoldDB" id="A0A4V1RUF5"/>
<dbReference type="InterPro" id="IPR036700">
    <property type="entry name" value="BOBF_sf"/>
</dbReference>
<evidence type="ECO:0000256" key="1">
    <source>
        <dbReference type="SAM" id="MobiDB-lite"/>
    </source>
</evidence>
<feature type="region of interest" description="Disordered" evidence="1">
    <location>
        <begin position="138"/>
        <end position="158"/>
    </location>
</feature>
<comment type="caution">
    <text evidence="3">The sequence shown here is derived from an EMBL/GenBank/DDBJ whole genome shotgun (WGS) entry which is preliminary data.</text>
</comment>
<proteinExistence type="predicted"/>
<evidence type="ECO:0000256" key="2">
    <source>
        <dbReference type="SAM" id="Phobius"/>
    </source>
</evidence>
<dbReference type="Proteomes" id="UP000290759">
    <property type="component" value="Unassembled WGS sequence"/>
</dbReference>
<gene>
    <name evidence="3" type="ORF">D3273_15645</name>
</gene>
<feature type="region of interest" description="Disordered" evidence="1">
    <location>
        <begin position="1"/>
        <end position="25"/>
    </location>
</feature>
<organism evidence="3 4">
    <name type="scientific">Lichenibacterium minor</name>
    <dbReference type="NCBI Taxonomy" id="2316528"/>
    <lineage>
        <taxon>Bacteria</taxon>
        <taxon>Pseudomonadati</taxon>
        <taxon>Pseudomonadota</taxon>
        <taxon>Alphaproteobacteria</taxon>
        <taxon>Hyphomicrobiales</taxon>
        <taxon>Lichenihabitantaceae</taxon>
        <taxon>Lichenibacterium</taxon>
    </lineage>
</organism>
<reference evidence="3 4" key="2">
    <citation type="submission" date="2019-02" db="EMBL/GenBank/DDBJ databases">
        <title>'Lichenibacterium ramalinii' gen. nov. sp. nov., 'Lichenibacterium minor' gen. nov. sp. nov.</title>
        <authorList>
            <person name="Pankratov T."/>
        </authorList>
    </citation>
    <scope>NUCLEOTIDE SEQUENCE [LARGE SCALE GENOMIC DNA]</scope>
    <source>
        <strain evidence="3 4">RmlP026</strain>
    </source>
</reference>
<feature type="transmembrane region" description="Helical" evidence="2">
    <location>
        <begin position="31"/>
        <end position="49"/>
    </location>
</feature>
<feature type="compositionally biased region" description="Pro residues" evidence="1">
    <location>
        <begin position="147"/>
        <end position="158"/>
    </location>
</feature>
<keyword evidence="2" id="KW-0812">Transmembrane</keyword>
<sequence>MSTSDPASTRATTPRPGLPGPGLSRRRGVRAAAALLLAFGAGGALIHFADGTRHTTVLALAPGPIGSVKDGSAALKGQVADVFGDKFVLADDTGRALVETGPAARGAALVKAGETVTVQGRFDHGTLHAAVLSHADGRQDALDAGPGGPPPPPVRAGF</sequence>
<reference evidence="3 4" key="1">
    <citation type="submission" date="2018-12" db="EMBL/GenBank/DDBJ databases">
        <authorList>
            <person name="Grouzdev D.S."/>
            <person name="Krutkina M.S."/>
        </authorList>
    </citation>
    <scope>NUCLEOTIDE SEQUENCE [LARGE SCALE GENOMIC DNA]</scope>
    <source>
        <strain evidence="3 4">RmlP026</strain>
    </source>
</reference>
<evidence type="ECO:0000313" key="4">
    <source>
        <dbReference type="Proteomes" id="UP000290759"/>
    </source>
</evidence>
<evidence type="ECO:0000313" key="3">
    <source>
        <dbReference type="EMBL" id="RYC30974.1"/>
    </source>
</evidence>
<accession>A0A4V1RUF5</accession>
<dbReference type="InterPro" id="IPR006311">
    <property type="entry name" value="TAT_signal"/>
</dbReference>
<keyword evidence="2" id="KW-0472">Membrane</keyword>
<dbReference type="PROSITE" id="PS51318">
    <property type="entry name" value="TAT"/>
    <property type="match status" value="1"/>
</dbReference>
<dbReference type="SUPFAM" id="SSF101756">
    <property type="entry name" value="Hypothetical protein YgiW"/>
    <property type="match status" value="1"/>
</dbReference>
<keyword evidence="4" id="KW-1185">Reference proteome</keyword>